<sequence length="319" mass="36156">MKVPDRIAELIGKELRGNLTAAERVELDQWYLDREEEIPHLAPARWPSPNFHSLKRKVGLRPDRRRFIQAAGWAAAAVLLFFGWFGGVWRKSSVGTELQVLYEQPFERVENPYGVRRTITLSDGSTVYLNGGSALGIHRRFSENRIIQLEGEAFFDVKPDSIHPFVVHTVGLETKVLGTSFSVRAFEGEPQYIAVKSGRVSVKDVSETTRLQELHVNEALEVAASQEFGRVRRINPEEAFAWVDGTIIFKQQPIKEVFFALQRWYGLEHLDIQAVNGRCRITGTYSQMSLKEILESITYATGISYELTGKRLTAKDGNC</sequence>
<keyword evidence="1" id="KW-1133">Transmembrane helix</keyword>
<keyword evidence="1" id="KW-0812">Transmembrane</keyword>
<dbReference type="Pfam" id="PF16344">
    <property type="entry name" value="FecR_C"/>
    <property type="match status" value="1"/>
</dbReference>
<dbReference type="EMBL" id="AQHR01000054">
    <property type="protein sequence ID" value="EON77466.1"/>
    <property type="molecule type" value="Genomic_DNA"/>
</dbReference>
<dbReference type="Pfam" id="PF04773">
    <property type="entry name" value="FecR"/>
    <property type="match status" value="1"/>
</dbReference>
<evidence type="ECO:0000259" key="2">
    <source>
        <dbReference type="Pfam" id="PF04773"/>
    </source>
</evidence>
<dbReference type="Gene3D" id="3.55.50.30">
    <property type="match status" value="1"/>
</dbReference>
<dbReference type="Gene3D" id="2.60.120.1440">
    <property type="match status" value="1"/>
</dbReference>
<feature type="domain" description="Protein FecR C-terminal" evidence="3">
    <location>
        <begin position="247"/>
        <end position="313"/>
    </location>
</feature>
<keyword evidence="1" id="KW-0472">Membrane</keyword>
<dbReference type="RefSeq" id="WP_010854134.1">
    <property type="nucleotide sequence ID" value="NZ_AQHR01000054.1"/>
</dbReference>
<evidence type="ECO:0000313" key="4">
    <source>
        <dbReference type="EMBL" id="EON77466.1"/>
    </source>
</evidence>
<dbReference type="STRING" id="1232681.ADIS_1996"/>
<dbReference type="PANTHER" id="PTHR30273:SF2">
    <property type="entry name" value="PROTEIN FECR"/>
    <property type="match status" value="1"/>
</dbReference>
<feature type="domain" description="FecR protein" evidence="2">
    <location>
        <begin position="114"/>
        <end position="200"/>
    </location>
</feature>
<dbReference type="GO" id="GO:0016989">
    <property type="term" value="F:sigma factor antagonist activity"/>
    <property type="evidence" value="ECO:0007669"/>
    <property type="project" value="TreeGrafter"/>
</dbReference>
<dbReference type="PIRSF" id="PIRSF018266">
    <property type="entry name" value="FecR"/>
    <property type="match status" value="1"/>
</dbReference>
<dbReference type="InterPro" id="IPR012373">
    <property type="entry name" value="Ferrdict_sens_TM"/>
</dbReference>
<evidence type="ECO:0000256" key="1">
    <source>
        <dbReference type="SAM" id="Phobius"/>
    </source>
</evidence>
<dbReference type="PANTHER" id="PTHR30273">
    <property type="entry name" value="PERIPLASMIC SIGNAL SENSOR AND SIGMA FACTOR ACTIVATOR FECR-RELATED"/>
    <property type="match status" value="1"/>
</dbReference>
<dbReference type="InterPro" id="IPR032508">
    <property type="entry name" value="FecR_C"/>
</dbReference>
<dbReference type="Proteomes" id="UP000013909">
    <property type="component" value="Unassembled WGS sequence"/>
</dbReference>
<gene>
    <name evidence="4" type="ORF">ADIS_1996</name>
</gene>
<keyword evidence="5" id="KW-1185">Reference proteome</keyword>
<dbReference type="AlphaFoldDB" id="R7ZTJ3"/>
<dbReference type="InterPro" id="IPR006860">
    <property type="entry name" value="FecR"/>
</dbReference>
<feature type="transmembrane region" description="Helical" evidence="1">
    <location>
        <begin position="67"/>
        <end position="89"/>
    </location>
</feature>
<evidence type="ECO:0000313" key="5">
    <source>
        <dbReference type="Proteomes" id="UP000013909"/>
    </source>
</evidence>
<protein>
    <submittedName>
        <fullName evidence="4">Putative anti-sigma factor</fullName>
    </submittedName>
</protein>
<organism evidence="4 5">
    <name type="scientific">Lunatimonas lonarensis</name>
    <dbReference type="NCBI Taxonomy" id="1232681"/>
    <lineage>
        <taxon>Bacteria</taxon>
        <taxon>Pseudomonadati</taxon>
        <taxon>Bacteroidota</taxon>
        <taxon>Cytophagia</taxon>
        <taxon>Cytophagales</taxon>
        <taxon>Cyclobacteriaceae</taxon>
    </lineage>
</organism>
<comment type="caution">
    <text evidence="4">The sequence shown here is derived from an EMBL/GenBank/DDBJ whole genome shotgun (WGS) entry which is preliminary data.</text>
</comment>
<evidence type="ECO:0000259" key="3">
    <source>
        <dbReference type="Pfam" id="PF16344"/>
    </source>
</evidence>
<dbReference type="OrthoDB" id="1452822at2"/>
<name>R7ZTJ3_9BACT</name>
<proteinExistence type="predicted"/>
<reference evidence="4 5" key="1">
    <citation type="submission" date="2013-02" db="EMBL/GenBank/DDBJ databases">
        <title>A novel strain isolated from Lonar lake, Maharashtra, India.</title>
        <authorList>
            <person name="Singh A."/>
        </authorList>
    </citation>
    <scope>NUCLEOTIDE SEQUENCE [LARGE SCALE GENOMIC DNA]</scope>
    <source>
        <strain evidence="4 5">AK24</strain>
    </source>
</reference>
<accession>R7ZTJ3</accession>